<feature type="transmembrane region" description="Helical" evidence="1">
    <location>
        <begin position="88"/>
        <end position="108"/>
    </location>
</feature>
<organism evidence="2 3">
    <name type="scientific">Colletotrichum sojae</name>
    <dbReference type="NCBI Taxonomy" id="2175907"/>
    <lineage>
        <taxon>Eukaryota</taxon>
        <taxon>Fungi</taxon>
        <taxon>Dikarya</taxon>
        <taxon>Ascomycota</taxon>
        <taxon>Pezizomycotina</taxon>
        <taxon>Sordariomycetes</taxon>
        <taxon>Hypocreomycetidae</taxon>
        <taxon>Glomerellales</taxon>
        <taxon>Glomerellaceae</taxon>
        <taxon>Colletotrichum</taxon>
        <taxon>Colletotrichum orchidearum species complex</taxon>
    </lineage>
</organism>
<feature type="transmembrane region" description="Helical" evidence="1">
    <location>
        <begin position="148"/>
        <end position="169"/>
    </location>
</feature>
<dbReference type="EMBL" id="WIGN01000118">
    <property type="protein sequence ID" value="KAF6808432.1"/>
    <property type="molecule type" value="Genomic_DNA"/>
</dbReference>
<evidence type="ECO:0000256" key="1">
    <source>
        <dbReference type="SAM" id="Phobius"/>
    </source>
</evidence>
<keyword evidence="1" id="KW-0812">Transmembrane</keyword>
<protein>
    <submittedName>
        <fullName evidence="2">Uncharacterized protein</fullName>
    </submittedName>
</protein>
<reference evidence="2 3" key="1">
    <citation type="journal article" date="2020" name="Phytopathology">
        <title>Genome Sequence Resources of Colletotrichum truncatum, C. plurivorum, C. musicola, and C. sojae: Four Species Pathogenic to Soybean (Glycine max).</title>
        <authorList>
            <person name="Rogerio F."/>
            <person name="Boufleur T.R."/>
            <person name="Ciampi-Guillardi M."/>
            <person name="Sukno S.A."/>
            <person name="Thon M.R."/>
            <person name="Massola Junior N.S."/>
            <person name="Baroncelli R."/>
        </authorList>
    </citation>
    <scope>NUCLEOTIDE SEQUENCE [LARGE SCALE GENOMIC DNA]</scope>
    <source>
        <strain evidence="2 3">LFN0009</strain>
    </source>
</reference>
<proteinExistence type="predicted"/>
<evidence type="ECO:0000313" key="2">
    <source>
        <dbReference type="EMBL" id="KAF6808432.1"/>
    </source>
</evidence>
<name>A0A8H6J8R2_9PEZI</name>
<keyword evidence="3" id="KW-1185">Reference proteome</keyword>
<comment type="caution">
    <text evidence="2">The sequence shown here is derived from an EMBL/GenBank/DDBJ whole genome shotgun (WGS) entry which is preliminary data.</text>
</comment>
<dbReference type="AlphaFoldDB" id="A0A8H6J8R2"/>
<feature type="transmembrane region" description="Helical" evidence="1">
    <location>
        <begin position="36"/>
        <end position="55"/>
    </location>
</feature>
<keyword evidence="1" id="KW-1133">Transmembrane helix</keyword>
<evidence type="ECO:0000313" key="3">
    <source>
        <dbReference type="Proteomes" id="UP000652219"/>
    </source>
</evidence>
<sequence length="205" mass="22487">MDISTNTTTTITLARHAVGADWSWQRILRFRTILRFVRITIRLAARILLHLARLIPLPNLHIISALAEPLLLILQIALVWVAIQLLRIVVILLLLVRILVGLTIGPVVGLARSAWAQLAASPVPKLLGIKHEGVECSISRSSSCGGCLLQILFAGALVVFGLRLANSVVRKPGFRRSPETYAVVYLLGEGFPAILLAQVWWSCLV</sequence>
<feature type="transmembrane region" description="Helical" evidence="1">
    <location>
        <begin position="181"/>
        <end position="201"/>
    </location>
</feature>
<dbReference type="Proteomes" id="UP000652219">
    <property type="component" value="Unassembled WGS sequence"/>
</dbReference>
<gene>
    <name evidence="2" type="ORF">CSOJ01_07571</name>
</gene>
<accession>A0A8H6J8R2</accession>
<feature type="transmembrane region" description="Helical" evidence="1">
    <location>
        <begin position="61"/>
        <end position="81"/>
    </location>
</feature>
<keyword evidence="1" id="KW-0472">Membrane</keyword>